<dbReference type="GO" id="GO:0008840">
    <property type="term" value="F:4-hydroxy-tetrahydrodipicolinate synthase activity"/>
    <property type="evidence" value="ECO:0007669"/>
    <property type="project" value="TreeGrafter"/>
</dbReference>
<feature type="active site" description="Schiff-base intermediate with substrate" evidence="2">
    <location>
        <position position="164"/>
    </location>
</feature>
<dbReference type="EMBL" id="FOYT01000003">
    <property type="protein sequence ID" value="SFR65478.1"/>
    <property type="molecule type" value="Genomic_DNA"/>
</dbReference>
<name>A0A1I6IFJ8_9EURY</name>
<dbReference type="Pfam" id="PF00701">
    <property type="entry name" value="DHDPS"/>
    <property type="match status" value="1"/>
</dbReference>
<dbReference type="PANTHER" id="PTHR12128:SF66">
    <property type="entry name" value="4-HYDROXY-2-OXOGLUTARATE ALDOLASE, MITOCHONDRIAL"/>
    <property type="match status" value="1"/>
</dbReference>
<keyword evidence="4" id="KW-1185">Reference proteome</keyword>
<dbReference type="InterPro" id="IPR013785">
    <property type="entry name" value="Aldolase_TIM"/>
</dbReference>
<feature type="active site" description="Proton donor/acceptor" evidence="2">
    <location>
        <position position="140"/>
    </location>
</feature>
<proteinExistence type="predicted"/>
<dbReference type="STRING" id="553469.SAMN04487947_3139"/>
<dbReference type="SUPFAM" id="SSF51569">
    <property type="entry name" value="Aldolase"/>
    <property type="match status" value="1"/>
</dbReference>
<dbReference type="Proteomes" id="UP000198531">
    <property type="component" value="Unassembled WGS sequence"/>
</dbReference>
<dbReference type="PIRSF" id="PIRSF001365">
    <property type="entry name" value="DHDPS"/>
    <property type="match status" value="1"/>
</dbReference>
<evidence type="ECO:0000256" key="1">
    <source>
        <dbReference type="ARBA" id="ARBA00023239"/>
    </source>
</evidence>
<dbReference type="InterPro" id="IPR002220">
    <property type="entry name" value="DapA-like"/>
</dbReference>
<dbReference type="CDD" id="cd00408">
    <property type="entry name" value="DHDPS-like"/>
    <property type="match status" value="1"/>
</dbReference>
<keyword evidence="1" id="KW-0456">Lyase</keyword>
<dbReference type="GO" id="GO:0008675">
    <property type="term" value="F:2-dehydro-3-deoxy-phosphogluconate aldolase activity"/>
    <property type="evidence" value="ECO:0007669"/>
    <property type="project" value="UniProtKB-ARBA"/>
</dbReference>
<protein>
    <submittedName>
        <fullName evidence="3">4-hydroxy-tetrahydrodipicolinate synthase</fullName>
    </submittedName>
</protein>
<evidence type="ECO:0000313" key="4">
    <source>
        <dbReference type="Proteomes" id="UP000198531"/>
    </source>
</evidence>
<dbReference type="Gene3D" id="3.20.20.70">
    <property type="entry name" value="Aldolase class I"/>
    <property type="match status" value="1"/>
</dbReference>
<evidence type="ECO:0000256" key="2">
    <source>
        <dbReference type="PIRSR" id="PIRSR001365-1"/>
    </source>
</evidence>
<dbReference type="RefSeq" id="WP_089809351.1">
    <property type="nucleotide sequence ID" value="NZ_FOYT01000003.1"/>
</dbReference>
<dbReference type="SMART" id="SM01130">
    <property type="entry name" value="DHDPS"/>
    <property type="match status" value="1"/>
</dbReference>
<dbReference type="OrthoDB" id="33636at2157"/>
<reference evidence="4" key="1">
    <citation type="submission" date="2016-10" db="EMBL/GenBank/DDBJ databases">
        <authorList>
            <person name="Varghese N."/>
            <person name="Submissions S."/>
        </authorList>
    </citation>
    <scope>NUCLEOTIDE SEQUENCE [LARGE SCALE GENOMIC DNA]</scope>
    <source>
        <strain evidence="4">CGMCC 1.7736</strain>
    </source>
</reference>
<organism evidence="3 4">
    <name type="scientific">Halogeometricum rufum</name>
    <dbReference type="NCBI Taxonomy" id="553469"/>
    <lineage>
        <taxon>Archaea</taxon>
        <taxon>Methanobacteriati</taxon>
        <taxon>Methanobacteriota</taxon>
        <taxon>Stenosarchaea group</taxon>
        <taxon>Halobacteria</taxon>
        <taxon>Halobacteriales</taxon>
        <taxon>Haloferacaceae</taxon>
        <taxon>Halogeometricum</taxon>
    </lineage>
</organism>
<evidence type="ECO:0000313" key="3">
    <source>
        <dbReference type="EMBL" id="SFR65478.1"/>
    </source>
</evidence>
<dbReference type="PANTHER" id="PTHR12128">
    <property type="entry name" value="DIHYDRODIPICOLINATE SYNTHASE"/>
    <property type="match status" value="1"/>
</dbReference>
<accession>A0A1I6IFJ8</accession>
<sequence length="309" mass="33638">MDRNEVRHHLRDAITGLVTPFNDSLSVDHDALAANAHAIAEQGIDTLFACSNVSEYHSLSHEERIAVTETSVNALPANACVMAGVGGSTKAARELGAKFEDVGVDVLLVMPPHHTYKHERGLLSYYGRIGEAVDIPLVPYIRGFDPSVGFLADLTELESVIGIKWTLEDLPTFSAAVEAGSDDVVWINGLGELHAIALYYEGAEGMASGIGNFEPRIGRALFDALERDDTGLARRIRDATSPYMRFRHEPGEGNTLPVGNSIPAVKAGMEFAGLTGGRVREPLVELSDREYERARDLYEDLESFIDDTL</sequence>
<gene>
    <name evidence="3" type="ORF">SAMN04487947_3139</name>
</gene>
<dbReference type="AlphaFoldDB" id="A0A1I6IFJ8"/>